<dbReference type="Proteomes" id="UP000612893">
    <property type="component" value="Unassembled WGS sequence"/>
</dbReference>
<dbReference type="EMBL" id="JAEKNR010000234">
    <property type="protein sequence ID" value="MBJ7601124.1"/>
    <property type="molecule type" value="Genomic_DNA"/>
</dbReference>
<accession>A0A934K940</accession>
<reference evidence="2" key="1">
    <citation type="submission" date="2020-10" db="EMBL/GenBank/DDBJ databases">
        <title>Ca. Dormibacterota MAGs.</title>
        <authorList>
            <person name="Montgomery K."/>
        </authorList>
    </citation>
    <scope>NUCLEOTIDE SEQUENCE [LARGE SCALE GENOMIC DNA]</scope>
    <source>
        <strain evidence="2">SC8812_S17_10</strain>
    </source>
</reference>
<dbReference type="Gene3D" id="3.20.20.140">
    <property type="entry name" value="Metal-dependent hydrolases"/>
    <property type="match status" value="1"/>
</dbReference>
<sequence>MADPHCHTTASDGMVDAAELVAGALAARLDLIAITDHDTMANVEEVFLRGSEAGLVVVKGQEVTTSWPAQTHVLGWFLERPVSSGMTLLDTVAAIQEQGALAVIPHPFMPTYFASCQPGMLARLIEARPVDGLELLHTAPSSAARRRRLEAFYEANVERLGAALGGSDSHFGRHDLGVVVTEFPGHTAEDFRIAVKERRTRPRARGRRRVPAGLLARQQWRSLVRLPLARATGQLD</sequence>
<dbReference type="Pfam" id="PF02811">
    <property type="entry name" value="PHP"/>
    <property type="match status" value="1"/>
</dbReference>
<dbReference type="AlphaFoldDB" id="A0A934K940"/>
<keyword evidence="3" id="KW-1185">Reference proteome</keyword>
<evidence type="ECO:0000259" key="1">
    <source>
        <dbReference type="SMART" id="SM00481"/>
    </source>
</evidence>
<protein>
    <recommendedName>
        <fullName evidence="1">Polymerase/histidinol phosphatase N-terminal domain-containing protein</fullName>
    </recommendedName>
</protein>
<dbReference type="InterPro" id="IPR016195">
    <property type="entry name" value="Pol/histidinol_Pase-like"/>
</dbReference>
<dbReference type="RefSeq" id="WP_338205216.1">
    <property type="nucleotide sequence ID" value="NZ_JAEKNR010000234.1"/>
</dbReference>
<evidence type="ECO:0000313" key="2">
    <source>
        <dbReference type="EMBL" id="MBJ7601124.1"/>
    </source>
</evidence>
<feature type="domain" description="Polymerase/histidinol phosphatase N-terminal" evidence="1">
    <location>
        <begin position="2"/>
        <end position="67"/>
    </location>
</feature>
<dbReference type="GO" id="GO:0035312">
    <property type="term" value="F:5'-3' DNA exonuclease activity"/>
    <property type="evidence" value="ECO:0007669"/>
    <property type="project" value="TreeGrafter"/>
</dbReference>
<proteinExistence type="predicted"/>
<dbReference type="PANTHER" id="PTHR42924">
    <property type="entry name" value="EXONUCLEASE"/>
    <property type="match status" value="1"/>
</dbReference>
<gene>
    <name evidence="2" type="ORF">JF922_24005</name>
</gene>
<dbReference type="InterPro" id="IPR003141">
    <property type="entry name" value="Pol/His_phosphatase_N"/>
</dbReference>
<evidence type="ECO:0000313" key="3">
    <source>
        <dbReference type="Proteomes" id="UP000612893"/>
    </source>
</evidence>
<comment type="caution">
    <text evidence="2">The sequence shown here is derived from an EMBL/GenBank/DDBJ whole genome shotgun (WGS) entry which is preliminary data.</text>
</comment>
<dbReference type="InterPro" id="IPR004013">
    <property type="entry name" value="PHP_dom"/>
</dbReference>
<organism evidence="2 3">
    <name type="scientific">Candidatus Nephthysia bennettiae</name>
    <dbReference type="NCBI Taxonomy" id="3127016"/>
    <lineage>
        <taxon>Bacteria</taxon>
        <taxon>Bacillati</taxon>
        <taxon>Candidatus Dormiibacterota</taxon>
        <taxon>Candidatus Dormibacteria</taxon>
        <taxon>Candidatus Dormibacterales</taxon>
        <taxon>Candidatus Dormibacteraceae</taxon>
        <taxon>Candidatus Nephthysia</taxon>
    </lineage>
</organism>
<name>A0A934K940_9BACT</name>
<dbReference type="GO" id="GO:0004534">
    <property type="term" value="F:5'-3' RNA exonuclease activity"/>
    <property type="evidence" value="ECO:0007669"/>
    <property type="project" value="TreeGrafter"/>
</dbReference>
<dbReference type="SUPFAM" id="SSF89550">
    <property type="entry name" value="PHP domain-like"/>
    <property type="match status" value="1"/>
</dbReference>
<dbReference type="InterPro" id="IPR052018">
    <property type="entry name" value="PHP_domain"/>
</dbReference>
<dbReference type="SMART" id="SM00481">
    <property type="entry name" value="POLIIIAc"/>
    <property type="match status" value="1"/>
</dbReference>
<dbReference type="PANTHER" id="PTHR42924:SF3">
    <property type="entry name" value="POLYMERASE_HISTIDINOL PHOSPHATASE N-TERMINAL DOMAIN-CONTAINING PROTEIN"/>
    <property type="match status" value="1"/>
</dbReference>